<dbReference type="Gene3D" id="3.30.43.10">
    <property type="entry name" value="Uridine Diphospho-n-acetylenolpyruvylglucosamine Reductase, domain 2"/>
    <property type="match status" value="2"/>
</dbReference>
<dbReference type="InterPro" id="IPR006620">
    <property type="entry name" value="Pro_4_hyd_alph"/>
</dbReference>
<dbReference type="GO" id="GO:0051213">
    <property type="term" value="F:dioxygenase activity"/>
    <property type="evidence" value="ECO:0007669"/>
    <property type="project" value="UniProtKB-KW"/>
</dbReference>
<proteinExistence type="predicted"/>
<evidence type="ECO:0000256" key="5">
    <source>
        <dbReference type="ARBA" id="ARBA00022964"/>
    </source>
</evidence>
<dbReference type="SUPFAM" id="SSF56176">
    <property type="entry name" value="FAD-binding/transporter-associated domain-like"/>
    <property type="match status" value="1"/>
</dbReference>
<feature type="compositionally biased region" description="Polar residues" evidence="7">
    <location>
        <begin position="146"/>
        <end position="159"/>
    </location>
</feature>
<evidence type="ECO:0000256" key="6">
    <source>
        <dbReference type="ARBA" id="ARBA00023002"/>
    </source>
</evidence>
<reference evidence="9 10" key="1">
    <citation type="submission" date="2024-10" db="EMBL/GenBank/DDBJ databases">
        <title>Updated reference genomes for cyclostephanoid diatoms.</title>
        <authorList>
            <person name="Roberts W.R."/>
            <person name="Alverson A.J."/>
        </authorList>
    </citation>
    <scope>NUCLEOTIDE SEQUENCE [LARGE SCALE GENOMIC DNA]</scope>
    <source>
        <strain evidence="9 10">AJA232-27</strain>
    </source>
</reference>
<comment type="cofactor">
    <cofactor evidence="1">
        <name>L-ascorbate</name>
        <dbReference type="ChEBI" id="CHEBI:38290"/>
    </cofactor>
</comment>
<dbReference type="AlphaFoldDB" id="A0ABD3M0Z8"/>
<dbReference type="SMART" id="SM00702">
    <property type="entry name" value="P4Hc"/>
    <property type="match status" value="1"/>
</dbReference>
<name>A0ABD3M0Z8_9STRA</name>
<keyword evidence="3" id="KW-0285">Flavoprotein</keyword>
<dbReference type="PROSITE" id="PS51387">
    <property type="entry name" value="FAD_PCMH"/>
    <property type="match status" value="1"/>
</dbReference>
<keyword evidence="10" id="KW-1185">Reference proteome</keyword>
<feature type="domain" description="FAD-binding PCMH-type" evidence="8">
    <location>
        <begin position="397"/>
        <end position="589"/>
    </location>
</feature>
<organism evidence="9 10">
    <name type="scientific">Discostella pseudostelligera</name>
    <dbReference type="NCBI Taxonomy" id="259834"/>
    <lineage>
        <taxon>Eukaryota</taxon>
        <taxon>Sar</taxon>
        <taxon>Stramenopiles</taxon>
        <taxon>Ochrophyta</taxon>
        <taxon>Bacillariophyta</taxon>
        <taxon>Coscinodiscophyceae</taxon>
        <taxon>Thalassiosirophycidae</taxon>
        <taxon>Stephanodiscales</taxon>
        <taxon>Stephanodiscaceae</taxon>
        <taxon>Discostella</taxon>
    </lineage>
</organism>
<dbReference type="InterPro" id="IPR051264">
    <property type="entry name" value="FAD-oxidored/transferase_4"/>
</dbReference>
<comment type="cofactor">
    <cofactor evidence="2">
        <name>FAD</name>
        <dbReference type="ChEBI" id="CHEBI:57692"/>
    </cofactor>
</comment>
<evidence type="ECO:0000256" key="7">
    <source>
        <dbReference type="SAM" id="MobiDB-lite"/>
    </source>
</evidence>
<evidence type="ECO:0000256" key="4">
    <source>
        <dbReference type="ARBA" id="ARBA00022827"/>
    </source>
</evidence>
<dbReference type="EMBL" id="JALLBG020000255">
    <property type="protein sequence ID" value="KAL3757668.1"/>
    <property type="molecule type" value="Genomic_DNA"/>
</dbReference>
<dbReference type="Pfam" id="PF09330">
    <property type="entry name" value="Lact-deh-memb"/>
    <property type="match status" value="1"/>
</dbReference>
<evidence type="ECO:0000313" key="10">
    <source>
        <dbReference type="Proteomes" id="UP001530293"/>
    </source>
</evidence>
<evidence type="ECO:0000256" key="3">
    <source>
        <dbReference type="ARBA" id="ARBA00022630"/>
    </source>
</evidence>
<dbReference type="InterPro" id="IPR015409">
    <property type="entry name" value="Lactate_DH_C"/>
</dbReference>
<evidence type="ECO:0000313" key="9">
    <source>
        <dbReference type="EMBL" id="KAL3757668.1"/>
    </source>
</evidence>
<keyword evidence="5" id="KW-0223">Dioxygenase</keyword>
<feature type="region of interest" description="Disordered" evidence="7">
    <location>
        <begin position="125"/>
        <end position="159"/>
    </location>
</feature>
<accession>A0ABD3M0Z8</accession>
<dbReference type="Proteomes" id="UP001530293">
    <property type="component" value="Unassembled WGS sequence"/>
</dbReference>
<dbReference type="PANTHER" id="PTHR43716:SF1">
    <property type="entry name" value="D-2-HYDROXYGLUTARATE DEHYDROGENASE, MITOCHONDRIAL"/>
    <property type="match status" value="1"/>
</dbReference>
<gene>
    <name evidence="9" type="ORF">ACHAWU_004453</name>
</gene>
<keyword evidence="4" id="KW-0274">FAD</keyword>
<dbReference type="InterPro" id="IPR036318">
    <property type="entry name" value="FAD-bd_PCMH-like_sf"/>
</dbReference>
<evidence type="ECO:0000256" key="1">
    <source>
        <dbReference type="ARBA" id="ARBA00001961"/>
    </source>
</evidence>
<dbReference type="InterPro" id="IPR016164">
    <property type="entry name" value="FAD-linked_Oxase-like_C"/>
</dbReference>
<protein>
    <recommendedName>
        <fullName evidence="8">FAD-binding PCMH-type domain-containing protein</fullName>
    </recommendedName>
</protein>
<keyword evidence="6" id="KW-0560">Oxidoreductase</keyword>
<sequence length="990" mass="109180">MRRIFALGFTSQLSTVTSFSASRTTRQPLSSTTTTISVAQGGIDTATDFWGRPRSREEIVDFVSDAVFNNEYDVVSSAYDGNTSPSIKEQNRWVEVISAEPPLLIIHGFLEQSYCDDIVDATLAPTSSSTDNNNDDAPKHRLKRSTMGNEQTESGHRTSSTAWLHEECCPLPLRTFATRAAALSCLPPINMENLQVFDCGGRLCTCLVYLNDSEQSMTKAEQLSKQTDALEGGDQPFTGGETMFPEFHAAIQPKKGSALFFFNTLERPGSMNYNADMFLNVDSKLRHAGMPVLTGEKWVANRNYHVKLQHNLMSTDAFCVRLIGLAYNKNRELPKGERGCCSCDASTTTTKSDTPELTEAQIALSSKLQKIVGKDHVYDGTTNTSTSAPFLKGARLGNGKALCIVQPRTLREAVKCLQEIVDAGCVVLPQGSNTGLTGGSVPRNDTPDTRPAVVLSMKRLDAHFPIDDGKRVVCLAGCGISTLASSIQSWFPERESHSILGSTFLNPTTAAVSSFIIRYRNDFTVHFLKLMHHSYPIDTIMKGVAFGSGGVYVRKGPARTDRALYCKVSRNKWGENIVTVVNTLGVVGLEDSDFQEHSGEDAIGALDAYANDIRQGFKRSMAKSSNSFHGRAKASDSDYQHTVCQCTKQVSRFNADTTGAECNRSEGKVVILATVHDTFPVPTKKRMFWVSFPNMETALAFRREVCLNNPKDLPISCEYLDRDSVDIIDRSGRIATYMVRFLGMGDIMGYLWDLKVKVESLPFSWAPLFTDKMLHAFNNWVPEPIPKKFMTAGREWDHHCLVVAGEFGDGTLDRFMERMDAFVKSHNDKVVTDEQDVGGKIVSIVEAQSPSDMTALNAFRFVAALAFKTYCIGEDIQGISVDYALPKNGGLAPRLPPEAATPLKRMRYSHFGCNVVHEDIAFELGVDTHKEKMSLKHIVELHGGRLPAEHGHGTEYVAPPMTQQRWMAMDPLNVLNPGIGGLSTLPKYGK</sequence>
<dbReference type="InterPro" id="IPR016166">
    <property type="entry name" value="FAD-bd_PCMH"/>
</dbReference>
<dbReference type="SUPFAM" id="SSF55103">
    <property type="entry name" value="FAD-linked oxidases, C-terminal domain"/>
    <property type="match status" value="1"/>
</dbReference>
<comment type="caution">
    <text evidence="9">The sequence shown here is derived from an EMBL/GenBank/DDBJ whole genome shotgun (WGS) entry which is preliminary data.</text>
</comment>
<dbReference type="PANTHER" id="PTHR43716">
    <property type="entry name" value="D-2-HYDROXYGLUTARATE DEHYDROGENASE, MITOCHONDRIAL"/>
    <property type="match status" value="1"/>
</dbReference>
<dbReference type="Gene3D" id="3.30.465.10">
    <property type="match status" value="1"/>
</dbReference>
<evidence type="ECO:0000256" key="2">
    <source>
        <dbReference type="ARBA" id="ARBA00001974"/>
    </source>
</evidence>
<dbReference type="Gene3D" id="2.60.120.620">
    <property type="entry name" value="q2cbj1_9rhob like domain"/>
    <property type="match status" value="2"/>
</dbReference>
<evidence type="ECO:0000259" key="8">
    <source>
        <dbReference type="PROSITE" id="PS51387"/>
    </source>
</evidence>
<dbReference type="InterPro" id="IPR016169">
    <property type="entry name" value="FAD-bd_PCMH_sub2"/>
</dbReference>
<dbReference type="InterPro" id="IPR016167">
    <property type="entry name" value="FAD-bd_PCMH_sub1"/>
</dbReference>